<organism evidence="1 2">
    <name type="scientific">Chryseobacterium taiwanense</name>
    <dbReference type="NCBI Taxonomy" id="363331"/>
    <lineage>
        <taxon>Bacteria</taxon>
        <taxon>Pseudomonadati</taxon>
        <taxon>Bacteroidota</taxon>
        <taxon>Flavobacteriia</taxon>
        <taxon>Flavobacteriales</taxon>
        <taxon>Weeksellaceae</taxon>
        <taxon>Chryseobacterium group</taxon>
        <taxon>Chryseobacterium</taxon>
    </lineage>
</organism>
<accession>A0A0B4DJY2</accession>
<keyword evidence="2" id="KW-1185">Reference proteome</keyword>
<name>A0A0B4DJY2_9FLAO</name>
<dbReference type="AlphaFoldDB" id="A0A0B4DJY2"/>
<gene>
    <name evidence="1" type="ORF">RM51_02020</name>
</gene>
<evidence type="ECO:0000313" key="1">
    <source>
        <dbReference type="EMBL" id="KIC64715.1"/>
    </source>
</evidence>
<dbReference type="Proteomes" id="UP000031167">
    <property type="component" value="Unassembled WGS sequence"/>
</dbReference>
<proteinExistence type="predicted"/>
<reference evidence="1 2" key="1">
    <citation type="submission" date="2014-12" db="EMBL/GenBank/DDBJ databases">
        <title>Genome sequencing of Chryseobacterium taiwanense TPW19.</title>
        <authorList>
            <person name="Tan P.W."/>
            <person name="Chan K.-G."/>
        </authorList>
    </citation>
    <scope>NUCLEOTIDE SEQUENCE [LARGE SCALE GENOMIC DNA]</scope>
    <source>
        <strain evidence="1 2">TPW19</strain>
    </source>
</reference>
<comment type="caution">
    <text evidence="1">The sequence shown here is derived from an EMBL/GenBank/DDBJ whole genome shotgun (WGS) entry which is preliminary data.</text>
</comment>
<evidence type="ECO:0000313" key="2">
    <source>
        <dbReference type="Proteomes" id="UP000031167"/>
    </source>
</evidence>
<dbReference type="EMBL" id="JWTA01000002">
    <property type="protein sequence ID" value="KIC64715.1"/>
    <property type="molecule type" value="Genomic_DNA"/>
</dbReference>
<protein>
    <submittedName>
        <fullName evidence="1">Uncharacterized protein</fullName>
    </submittedName>
</protein>
<sequence>MYYITQEIKMKNFHFIQLEKVNVVEGELKLVSAALWAAETSFISKIDAVILQTLKGILHF</sequence>